<name>A0AAW1QRA3_9CHLO</name>
<protein>
    <submittedName>
        <fullName evidence="1">Uncharacterized protein</fullName>
    </submittedName>
</protein>
<evidence type="ECO:0000313" key="2">
    <source>
        <dbReference type="Proteomes" id="UP001489004"/>
    </source>
</evidence>
<accession>A0AAW1QRA3</accession>
<evidence type="ECO:0000313" key="1">
    <source>
        <dbReference type="EMBL" id="KAK9823607.1"/>
    </source>
</evidence>
<keyword evidence="2" id="KW-1185">Reference proteome</keyword>
<dbReference type="EMBL" id="JALJOR010000002">
    <property type="protein sequence ID" value="KAK9823607.1"/>
    <property type="molecule type" value="Genomic_DNA"/>
</dbReference>
<gene>
    <name evidence="1" type="ORF">WJX72_004201</name>
</gene>
<comment type="caution">
    <text evidence="1">The sequence shown here is derived from an EMBL/GenBank/DDBJ whole genome shotgun (WGS) entry which is preliminary data.</text>
</comment>
<proteinExistence type="predicted"/>
<organism evidence="1 2">
    <name type="scientific">[Myrmecia] bisecta</name>
    <dbReference type="NCBI Taxonomy" id="41462"/>
    <lineage>
        <taxon>Eukaryota</taxon>
        <taxon>Viridiplantae</taxon>
        <taxon>Chlorophyta</taxon>
        <taxon>core chlorophytes</taxon>
        <taxon>Trebouxiophyceae</taxon>
        <taxon>Trebouxiales</taxon>
        <taxon>Trebouxiaceae</taxon>
        <taxon>Myrmecia</taxon>
    </lineage>
</organism>
<reference evidence="1 2" key="1">
    <citation type="journal article" date="2024" name="Nat. Commun.">
        <title>Phylogenomics reveals the evolutionary origins of lichenization in chlorophyte algae.</title>
        <authorList>
            <person name="Puginier C."/>
            <person name="Libourel C."/>
            <person name="Otte J."/>
            <person name="Skaloud P."/>
            <person name="Haon M."/>
            <person name="Grisel S."/>
            <person name="Petersen M."/>
            <person name="Berrin J.G."/>
            <person name="Delaux P.M."/>
            <person name="Dal Grande F."/>
            <person name="Keller J."/>
        </authorList>
    </citation>
    <scope>NUCLEOTIDE SEQUENCE [LARGE SCALE GENOMIC DNA]</scope>
    <source>
        <strain evidence="1 2">SAG 2043</strain>
    </source>
</reference>
<sequence length="296" mass="31830">MVRCELSMAPTYRVPVCVVVCMLLAGLQLVNLVFAQTGIVVNKSPSGIHPAVVTLPINTTMALITASARNQTLAAAQQNLQEREAALLDGSVNRNTNHTLLYRLAVLNVAALQSASERHAYIDSLALEALNNSSFATLIAATTASEPLDWRAAFGEVAGKLQDFASEKVTEHFAQTLAKSFAAKAAVGLLQYAPVGALLGAVFDLLFPGPGPCDIDCVWNGIQGRVKDLCQSLIDDQTVNTFTAQLDDFLKPTMAWVALDPYHGLTKDQILALPENPNRFPGTTTTRYTSIKDFDP</sequence>
<dbReference type="Proteomes" id="UP001489004">
    <property type="component" value="Unassembled WGS sequence"/>
</dbReference>
<dbReference type="AlphaFoldDB" id="A0AAW1QRA3"/>